<evidence type="ECO:0000313" key="1">
    <source>
        <dbReference type="EMBL" id="WOT02562.1"/>
    </source>
</evidence>
<dbReference type="Proteomes" id="UP000234560">
    <property type="component" value="Chromosome"/>
</dbReference>
<gene>
    <name evidence="1" type="ORF">CYJ47_01965</name>
</gene>
<dbReference type="KEGG" id="cpyr:CYJ47_01965"/>
<proteinExistence type="predicted"/>
<dbReference type="AlphaFoldDB" id="A0AAF0YR14"/>
<evidence type="ECO:0000313" key="2">
    <source>
        <dbReference type="Proteomes" id="UP000234560"/>
    </source>
</evidence>
<dbReference type="RefSeq" id="WP_143485546.1">
    <property type="nucleotide sequence ID" value="NZ_CP136958.1"/>
</dbReference>
<reference evidence="1" key="1">
    <citation type="submission" date="2017-12" db="EMBL/GenBank/DDBJ databases">
        <authorList>
            <person name="Thomas-White K."/>
            <person name="Wolfe A.J."/>
        </authorList>
    </citation>
    <scope>NUCLEOTIDE SEQUENCE</scope>
    <source>
        <strain evidence="1">UMB0763</strain>
    </source>
</reference>
<accession>A0AAF0YR14</accession>
<protein>
    <submittedName>
        <fullName evidence="1">Uncharacterized protein</fullName>
    </submittedName>
</protein>
<name>A0AAF0YR14_9CORY</name>
<dbReference type="EMBL" id="CP136958">
    <property type="protein sequence ID" value="WOT02562.1"/>
    <property type="molecule type" value="Genomic_DNA"/>
</dbReference>
<organism evidence="1 2">
    <name type="scientific">Corynebacterium pyruviciproducens</name>
    <dbReference type="NCBI Taxonomy" id="598660"/>
    <lineage>
        <taxon>Bacteria</taxon>
        <taxon>Bacillati</taxon>
        <taxon>Actinomycetota</taxon>
        <taxon>Actinomycetes</taxon>
        <taxon>Mycobacteriales</taxon>
        <taxon>Corynebacteriaceae</taxon>
        <taxon>Corynebacterium</taxon>
    </lineage>
</organism>
<sequence length="93" mass="10192">MIEIEDRASIDSDVLALADLVWGLLPDNLRLHVVEGAEVGEEVSAAIDVLDYLASSGIVVPDGVRVVAERILSQISFEPDVLRLKWVLLNLKK</sequence>
<reference evidence="1" key="2">
    <citation type="submission" date="2023-10" db="EMBL/GenBank/DDBJ databases">
        <authorList>
            <person name="Choi B."/>
        </authorList>
    </citation>
    <scope>NUCLEOTIDE SEQUENCE</scope>
    <source>
        <strain evidence="1">UMB0763</strain>
    </source>
</reference>